<proteinExistence type="predicted"/>
<dbReference type="AlphaFoldDB" id="W4FBC3"/>
<evidence type="ECO:0000313" key="2">
    <source>
        <dbReference type="EMBL" id="ETV64777.1"/>
    </source>
</evidence>
<feature type="region of interest" description="Disordered" evidence="1">
    <location>
        <begin position="39"/>
        <end position="83"/>
    </location>
</feature>
<name>W4FBC3_APHAT</name>
<dbReference type="RefSeq" id="XP_009845760.1">
    <property type="nucleotide sequence ID" value="XM_009847458.1"/>
</dbReference>
<reference evidence="2" key="1">
    <citation type="submission" date="2013-12" db="EMBL/GenBank/DDBJ databases">
        <title>The Genome Sequence of Aphanomyces astaci APO3.</title>
        <authorList>
            <consortium name="The Broad Institute Genomics Platform"/>
            <person name="Russ C."/>
            <person name="Tyler B."/>
            <person name="van West P."/>
            <person name="Dieguez-Uribeondo J."/>
            <person name="Young S.K."/>
            <person name="Zeng Q."/>
            <person name="Gargeya S."/>
            <person name="Fitzgerald M."/>
            <person name="Abouelleil A."/>
            <person name="Alvarado L."/>
            <person name="Chapman S.B."/>
            <person name="Gainer-Dewar J."/>
            <person name="Goldberg J."/>
            <person name="Griggs A."/>
            <person name="Gujja S."/>
            <person name="Hansen M."/>
            <person name="Howarth C."/>
            <person name="Imamovic A."/>
            <person name="Ireland A."/>
            <person name="Larimer J."/>
            <person name="McCowan C."/>
            <person name="Murphy C."/>
            <person name="Pearson M."/>
            <person name="Poon T.W."/>
            <person name="Priest M."/>
            <person name="Roberts A."/>
            <person name="Saif S."/>
            <person name="Shea T."/>
            <person name="Sykes S."/>
            <person name="Wortman J."/>
            <person name="Nusbaum C."/>
            <person name="Birren B."/>
        </authorList>
    </citation>
    <scope>NUCLEOTIDE SEQUENCE [LARGE SCALE GENOMIC DNA]</scope>
    <source>
        <strain evidence="2">APO3</strain>
    </source>
</reference>
<evidence type="ECO:0000256" key="1">
    <source>
        <dbReference type="SAM" id="MobiDB-lite"/>
    </source>
</evidence>
<organism evidence="2">
    <name type="scientific">Aphanomyces astaci</name>
    <name type="common">Crayfish plague agent</name>
    <dbReference type="NCBI Taxonomy" id="112090"/>
    <lineage>
        <taxon>Eukaryota</taxon>
        <taxon>Sar</taxon>
        <taxon>Stramenopiles</taxon>
        <taxon>Oomycota</taxon>
        <taxon>Saprolegniomycetes</taxon>
        <taxon>Saprolegniales</taxon>
        <taxon>Verrucalvaceae</taxon>
        <taxon>Aphanomyces</taxon>
    </lineage>
</organism>
<gene>
    <name evidence="2" type="ORF">H257_18411</name>
</gene>
<accession>W4FBC3</accession>
<sequence length="166" mass="18259">MKSIDDSQWNPVVLGCMRVCRDLLEHRNVPQAFGMVGFNAPGGTPGDPSTSSPTASTPSTSRWMRPLETLPDRPRHHHTHASRSTCTRTTLCLRYSAEARHRAAVDQGPVRDVGGRGVPRGDTVLVVTRPNVPLAPSSDQRSAVDVLMQHIREHDTKEALCCFKLD</sequence>
<dbReference type="EMBL" id="KI913275">
    <property type="protein sequence ID" value="ETV64777.1"/>
    <property type="molecule type" value="Genomic_DNA"/>
</dbReference>
<dbReference type="VEuPathDB" id="FungiDB:H257_18411"/>
<dbReference type="GeneID" id="20820407"/>
<feature type="compositionally biased region" description="Low complexity" evidence="1">
    <location>
        <begin position="46"/>
        <end position="61"/>
    </location>
</feature>
<protein>
    <submittedName>
        <fullName evidence="2">Uncharacterized protein</fullName>
    </submittedName>
</protein>